<accession>X0UJ35</accession>
<comment type="caution">
    <text evidence="2">The sequence shown here is derived from an EMBL/GenBank/DDBJ whole genome shotgun (WGS) entry which is preliminary data.</text>
</comment>
<name>X0UJ35_9ZZZZ</name>
<feature type="non-terminal residue" evidence="2">
    <location>
        <position position="1"/>
    </location>
</feature>
<dbReference type="CDD" id="cd00761">
    <property type="entry name" value="Glyco_tranf_GTA_type"/>
    <property type="match status" value="1"/>
</dbReference>
<dbReference type="SUPFAM" id="SSF53448">
    <property type="entry name" value="Nucleotide-diphospho-sugar transferases"/>
    <property type="match status" value="1"/>
</dbReference>
<sequence>FRELAMTRPPTVSVLTTCYNRQAYLGQAIESVLASNFEDFEYIIVDDGSSDNSVEIAQRYAAADPRIRVYVNETNLGDYPNRNRAASFARGTYIKYVDSDDIIFPHGLQVMVECMRRFPDAALGLCRPSDGVRPYPYSLHPAEAYRRHFFGDGLFSYGPLASIICRASFEAIGGFSGRRYLGDTELWFGLARRQPIVLMVEGLTW</sequence>
<feature type="non-terminal residue" evidence="2">
    <location>
        <position position="205"/>
    </location>
</feature>
<dbReference type="InterPro" id="IPR001173">
    <property type="entry name" value="Glyco_trans_2-like"/>
</dbReference>
<dbReference type="PANTHER" id="PTHR22916">
    <property type="entry name" value="GLYCOSYLTRANSFERASE"/>
    <property type="match status" value="1"/>
</dbReference>
<dbReference type="AlphaFoldDB" id="X0UJ35"/>
<dbReference type="EMBL" id="BARS01012629">
    <property type="protein sequence ID" value="GAF88480.1"/>
    <property type="molecule type" value="Genomic_DNA"/>
</dbReference>
<gene>
    <name evidence="2" type="ORF">S01H1_22391</name>
</gene>
<evidence type="ECO:0000313" key="2">
    <source>
        <dbReference type="EMBL" id="GAF88480.1"/>
    </source>
</evidence>
<dbReference type="Pfam" id="PF00535">
    <property type="entry name" value="Glycos_transf_2"/>
    <property type="match status" value="1"/>
</dbReference>
<dbReference type="PANTHER" id="PTHR22916:SF3">
    <property type="entry name" value="UDP-GLCNAC:BETAGAL BETA-1,3-N-ACETYLGLUCOSAMINYLTRANSFERASE-LIKE PROTEIN 1"/>
    <property type="match status" value="1"/>
</dbReference>
<reference evidence="2" key="1">
    <citation type="journal article" date="2014" name="Front. Microbiol.">
        <title>High frequency of phylogenetically diverse reductive dehalogenase-homologous genes in deep subseafloor sedimentary metagenomes.</title>
        <authorList>
            <person name="Kawai M."/>
            <person name="Futagami T."/>
            <person name="Toyoda A."/>
            <person name="Takaki Y."/>
            <person name="Nishi S."/>
            <person name="Hori S."/>
            <person name="Arai W."/>
            <person name="Tsubouchi T."/>
            <person name="Morono Y."/>
            <person name="Uchiyama I."/>
            <person name="Ito T."/>
            <person name="Fujiyama A."/>
            <person name="Inagaki F."/>
            <person name="Takami H."/>
        </authorList>
    </citation>
    <scope>NUCLEOTIDE SEQUENCE</scope>
    <source>
        <strain evidence="2">Expedition CK06-06</strain>
    </source>
</reference>
<dbReference type="InterPro" id="IPR029044">
    <property type="entry name" value="Nucleotide-diphossugar_trans"/>
</dbReference>
<organism evidence="2">
    <name type="scientific">marine sediment metagenome</name>
    <dbReference type="NCBI Taxonomy" id="412755"/>
    <lineage>
        <taxon>unclassified sequences</taxon>
        <taxon>metagenomes</taxon>
        <taxon>ecological metagenomes</taxon>
    </lineage>
</organism>
<proteinExistence type="predicted"/>
<protein>
    <recommendedName>
        <fullName evidence="1">Glycosyltransferase 2-like domain-containing protein</fullName>
    </recommendedName>
</protein>
<evidence type="ECO:0000259" key="1">
    <source>
        <dbReference type="Pfam" id="PF00535"/>
    </source>
</evidence>
<feature type="domain" description="Glycosyltransferase 2-like" evidence="1">
    <location>
        <begin position="13"/>
        <end position="150"/>
    </location>
</feature>
<dbReference type="Gene3D" id="3.90.550.10">
    <property type="entry name" value="Spore Coat Polysaccharide Biosynthesis Protein SpsA, Chain A"/>
    <property type="match status" value="1"/>
</dbReference>
<dbReference type="GO" id="GO:0016758">
    <property type="term" value="F:hexosyltransferase activity"/>
    <property type="evidence" value="ECO:0007669"/>
    <property type="project" value="UniProtKB-ARBA"/>
</dbReference>